<accession>A0A9W6GM31</accession>
<keyword evidence="1" id="KW-0812">Transmembrane</keyword>
<comment type="caution">
    <text evidence="2">The sequence shown here is derived from an EMBL/GenBank/DDBJ whole genome shotgun (WGS) entry which is preliminary data.</text>
</comment>
<evidence type="ECO:0000313" key="3">
    <source>
        <dbReference type="Proteomes" id="UP001144471"/>
    </source>
</evidence>
<reference evidence="2" key="1">
    <citation type="submission" date="2022-12" db="EMBL/GenBank/DDBJ databases">
        <title>Reference genome sequencing for broad-spectrum identification of bacterial and archaeal isolates by mass spectrometry.</title>
        <authorList>
            <person name="Sekiguchi Y."/>
            <person name="Tourlousse D.M."/>
        </authorList>
    </citation>
    <scope>NUCLEOTIDE SEQUENCE</scope>
    <source>
        <strain evidence="2">10succ1</strain>
    </source>
</reference>
<feature type="transmembrane region" description="Helical" evidence="1">
    <location>
        <begin position="213"/>
        <end position="234"/>
    </location>
</feature>
<gene>
    <name evidence="2" type="ORF">PM10SUCC1_31080</name>
</gene>
<feature type="transmembrane region" description="Helical" evidence="1">
    <location>
        <begin position="128"/>
        <end position="150"/>
    </location>
</feature>
<organism evidence="2 3">
    <name type="scientific">Propionigenium maris DSM 9537</name>
    <dbReference type="NCBI Taxonomy" id="1123000"/>
    <lineage>
        <taxon>Bacteria</taxon>
        <taxon>Fusobacteriati</taxon>
        <taxon>Fusobacteriota</taxon>
        <taxon>Fusobacteriia</taxon>
        <taxon>Fusobacteriales</taxon>
        <taxon>Fusobacteriaceae</taxon>
        <taxon>Propionigenium</taxon>
    </lineage>
</organism>
<evidence type="ECO:0000256" key="1">
    <source>
        <dbReference type="SAM" id="Phobius"/>
    </source>
</evidence>
<feature type="transmembrane region" description="Helical" evidence="1">
    <location>
        <begin position="180"/>
        <end position="201"/>
    </location>
</feature>
<keyword evidence="1" id="KW-0472">Membrane</keyword>
<dbReference type="Proteomes" id="UP001144471">
    <property type="component" value="Unassembled WGS sequence"/>
</dbReference>
<dbReference type="EMBL" id="BSDY01000020">
    <property type="protein sequence ID" value="GLI57594.1"/>
    <property type="molecule type" value="Genomic_DNA"/>
</dbReference>
<feature type="transmembrane region" description="Helical" evidence="1">
    <location>
        <begin position="342"/>
        <end position="359"/>
    </location>
</feature>
<evidence type="ECO:0000313" key="2">
    <source>
        <dbReference type="EMBL" id="GLI57594.1"/>
    </source>
</evidence>
<keyword evidence="1" id="KW-1133">Transmembrane helix</keyword>
<proteinExistence type="predicted"/>
<feature type="transmembrane region" description="Helical" evidence="1">
    <location>
        <begin position="313"/>
        <end position="330"/>
    </location>
</feature>
<sequence>MKYLGYIILTLILTGILYIKGSDHMISENYIRGRVYWDIDDSSLWTKDLSLELLDQDGSRISESSVEKNVFYFSDIPNGSYTLKVIKEGEAILERKVEKERKALNYGTILLKAEPYSREYSKKLRLAISYYESLIWIVTLTMISLGVGIANRDIRRIAFLVVLRFNIRWIYLIKETGLENILTSIYIIYDTMLFLYIFERVMSIFKSKKLSRIYYIIMVLWSGLNAGAIVSLLRSRNVAIDSRYYEFLKESYSFSAYYLNVFFVLLGVLVFGGYLLVGKRLEKSVENVEVFKTTLIQLGIYIFVWLADLDISEHSQFLIILLYIFNIIGLEERKKHRSVIKFYKRVFFLCMVFFTYEHMTEVEKTDLYMFGGLLLFTLGNYGKDLWENRVMGIREGLFNKLIMTRSLERIREDMVKIPYIKSAEYRDGTLTGSHDLLIEREGRMIGVSFKGAFKIIPIKKEVESLRKFLEKVLYYHSVLNKLSDVPKEGEKKYEVLYRRELKKRILLEKQLKGGGS</sequence>
<keyword evidence="3" id="KW-1185">Reference proteome</keyword>
<feature type="transmembrane region" description="Helical" evidence="1">
    <location>
        <begin position="289"/>
        <end position="307"/>
    </location>
</feature>
<feature type="transmembrane region" description="Helical" evidence="1">
    <location>
        <begin position="254"/>
        <end position="277"/>
    </location>
</feature>
<name>A0A9W6GM31_9FUSO</name>
<protein>
    <submittedName>
        <fullName evidence="2">Uncharacterized protein</fullName>
    </submittedName>
</protein>
<dbReference type="AlphaFoldDB" id="A0A9W6GM31"/>
<dbReference type="RefSeq" id="WP_281837259.1">
    <property type="nucleotide sequence ID" value="NZ_BSDY01000020.1"/>
</dbReference>